<dbReference type="Pfam" id="PF18566">
    <property type="entry name" value="Ldi"/>
    <property type="match status" value="1"/>
</dbReference>
<feature type="domain" description="Linalool dehydratase/isomerase" evidence="2">
    <location>
        <begin position="229"/>
        <end position="507"/>
    </location>
</feature>
<evidence type="ECO:0000313" key="4">
    <source>
        <dbReference type="Proteomes" id="UP000240883"/>
    </source>
</evidence>
<evidence type="ECO:0000313" key="3">
    <source>
        <dbReference type="EMBL" id="PSN67562.1"/>
    </source>
</evidence>
<feature type="transmembrane region" description="Helical" evidence="1">
    <location>
        <begin position="98"/>
        <end position="119"/>
    </location>
</feature>
<protein>
    <recommendedName>
        <fullName evidence="2">Linalool dehydratase/isomerase domain-containing protein</fullName>
    </recommendedName>
</protein>
<proteinExistence type="predicted"/>
<keyword evidence="1" id="KW-1133">Transmembrane helix</keyword>
<keyword evidence="1" id="KW-0812">Transmembrane</keyword>
<organism evidence="3 4">
    <name type="scientific">Corynespora cassiicola Philippines</name>
    <dbReference type="NCBI Taxonomy" id="1448308"/>
    <lineage>
        <taxon>Eukaryota</taxon>
        <taxon>Fungi</taxon>
        <taxon>Dikarya</taxon>
        <taxon>Ascomycota</taxon>
        <taxon>Pezizomycotina</taxon>
        <taxon>Dothideomycetes</taxon>
        <taxon>Pleosporomycetidae</taxon>
        <taxon>Pleosporales</taxon>
        <taxon>Corynesporascaceae</taxon>
        <taxon>Corynespora</taxon>
    </lineage>
</organism>
<dbReference type="EMBL" id="KZ678134">
    <property type="protein sequence ID" value="PSN67562.1"/>
    <property type="molecule type" value="Genomic_DNA"/>
</dbReference>
<keyword evidence="1" id="KW-0472">Membrane</keyword>
<dbReference type="Proteomes" id="UP000240883">
    <property type="component" value="Unassembled WGS sequence"/>
</dbReference>
<evidence type="ECO:0000256" key="1">
    <source>
        <dbReference type="SAM" id="Phobius"/>
    </source>
</evidence>
<dbReference type="InterPro" id="IPR041411">
    <property type="entry name" value="Ldi"/>
</dbReference>
<gene>
    <name evidence="3" type="ORF">BS50DRAFT_620110</name>
</gene>
<dbReference type="STRING" id="1448308.A0A2T2NQ39"/>
<feature type="transmembrane region" description="Helical" evidence="1">
    <location>
        <begin position="131"/>
        <end position="149"/>
    </location>
</feature>
<feature type="transmembrane region" description="Helical" evidence="1">
    <location>
        <begin position="67"/>
        <end position="92"/>
    </location>
</feature>
<name>A0A2T2NQ39_CORCC</name>
<evidence type="ECO:0000259" key="2">
    <source>
        <dbReference type="Pfam" id="PF18566"/>
    </source>
</evidence>
<dbReference type="AlphaFoldDB" id="A0A2T2NQ39"/>
<accession>A0A2T2NQ39</accession>
<dbReference type="OrthoDB" id="9979195at2759"/>
<feature type="transmembrane region" description="Helical" evidence="1">
    <location>
        <begin position="38"/>
        <end position="55"/>
    </location>
</feature>
<sequence length="651" mass="72123">MGTSKLNGEPGSKPLDTLSIPPFAGAQQVTGKYQRRTQLQYAFLSMIGILGFWNSQNTRIRVAGLSCLFPGAGFLAVGGITGVIGLVLSVAFIPLSLFAWFGAGGLAFILANWIVPGLISTAIAGQSLWEPAGPIVVAVSFALTVVLVVTGHQRHSKALGLRESRNVLLETEEATWKARTEKLPRDTEKRELSIEDLRMLQHYVQVAHQQMDDWSNYTRIDQFQTAALRYQLYQLQYTLAFVQKFYMPSFHGYIKEGQERLIDKSTTQDVMNYWKWESLWGKFTLDWDPVVRDNIMVTGYILLSMALYQKLNGDDRYDQKGSLNFQITKKAQYQHDAGSVFEALMQNWDQCSYCLFPCEPNWIYTLCNLIGMQGALAYETCRYHRAFEEDFMNPDGSIVTLRSAITGFPVIGLAGVLGDVSGALTCSAAMPNLARRLWLVSRNSHVRKDKDGRYTLENLVGADKIDVGNYKAGIGFAYSLFANCAAEFGETELAQGLLDRLEGDLNHPTIESPTGNGATTTAGLSMLGSTNIFKARTQKFGDWAELINCPPDSVALVAPKLDSVPFPSVMVARCHAEGENGLSFVLRGPNEPKRFTLGFKDLHTDKTYRLLQVEKDNEKEVVDGIKADGEGVAKATVSVGDRTEFKLQLVA</sequence>
<keyword evidence="4" id="KW-1185">Reference proteome</keyword>
<reference evidence="3 4" key="1">
    <citation type="journal article" date="2018" name="Front. Microbiol.">
        <title>Genome-Wide Analysis of Corynespora cassiicola Leaf Fall Disease Putative Effectors.</title>
        <authorList>
            <person name="Lopez D."/>
            <person name="Ribeiro S."/>
            <person name="Label P."/>
            <person name="Fumanal B."/>
            <person name="Venisse J.S."/>
            <person name="Kohler A."/>
            <person name="de Oliveira R.R."/>
            <person name="Labutti K."/>
            <person name="Lipzen A."/>
            <person name="Lail K."/>
            <person name="Bauer D."/>
            <person name="Ohm R.A."/>
            <person name="Barry K.W."/>
            <person name="Spatafora J."/>
            <person name="Grigoriev I.V."/>
            <person name="Martin F.M."/>
            <person name="Pujade-Renaud V."/>
        </authorList>
    </citation>
    <scope>NUCLEOTIDE SEQUENCE [LARGE SCALE GENOMIC DNA]</scope>
    <source>
        <strain evidence="3 4">Philippines</strain>
    </source>
</reference>